<dbReference type="GO" id="GO:0006508">
    <property type="term" value="P:proteolysis"/>
    <property type="evidence" value="ECO:0007669"/>
    <property type="project" value="UniProtKB-KW"/>
</dbReference>
<evidence type="ECO:0000256" key="1">
    <source>
        <dbReference type="ARBA" id="ARBA00004173"/>
    </source>
</evidence>
<accession>A0A1Z5KSL8</accession>
<evidence type="ECO:0000256" key="2">
    <source>
        <dbReference type="ARBA" id="ARBA00006040"/>
    </source>
</evidence>
<dbReference type="FunCoup" id="A0A1Z5KSL8">
    <property type="interactions" value="478"/>
</dbReference>
<dbReference type="GO" id="GO:0005739">
    <property type="term" value="C:mitochondrion"/>
    <property type="evidence" value="ECO:0007669"/>
    <property type="project" value="UniProtKB-SubCell"/>
</dbReference>
<evidence type="ECO:0000256" key="10">
    <source>
        <dbReference type="RuleBase" id="RU003435"/>
    </source>
</evidence>
<dbReference type="PANTHER" id="PTHR11804">
    <property type="entry name" value="PROTEASE M3 THIMET OLIGOPEPTIDASE-RELATED"/>
    <property type="match status" value="1"/>
</dbReference>
<evidence type="ECO:0000313" key="13">
    <source>
        <dbReference type="Proteomes" id="UP000198406"/>
    </source>
</evidence>
<keyword evidence="13" id="KW-1185">Reference proteome</keyword>
<dbReference type="EMBL" id="BDSP01000285">
    <property type="protein sequence ID" value="GAX29092.1"/>
    <property type="molecule type" value="Genomic_DNA"/>
</dbReference>
<evidence type="ECO:0000256" key="3">
    <source>
        <dbReference type="ARBA" id="ARBA00022670"/>
    </source>
</evidence>
<dbReference type="AlphaFoldDB" id="A0A1Z5KSL8"/>
<name>A0A1Z5KSL8_FISSO</name>
<dbReference type="Gene3D" id="1.10.1370.10">
    <property type="entry name" value="Neurolysin, domain 3"/>
    <property type="match status" value="1"/>
</dbReference>
<gene>
    <name evidence="12" type="ORF">FisN_7Hh313</name>
</gene>
<comment type="cofactor">
    <cofactor evidence="10">
        <name>Zn(2+)</name>
        <dbReference type="ChEBI" id="CHEBI:29105"/>
    </cofactor>
    <text evidence="10">Binds 1 zinc ion.</text>
</comment>
<dbReference type="GO" id="GO:0046872">
    <property type="term" value="F:metal ion binding"/>
    <property type="evidence" value="ECO:0007669"/>
    <property type="project" value="UniProtKB-UniRule"/>
</dbReference>
<evidence type="ECO:0000256" key="4">
    <source>
        <dbReference type="ARBA" id="ARBA00022723"/>
    </source>
</evidence>
<evidence type="ECO:0000313" key="12">
    <source>
        <dbReference type="EMBL" id="GAX29092.1"/>
    </source>
</evidence>
<dbReference type="GO" id="GO:0004222">
    <property type="term" value="F:metalloendopeptidase activity"/>
    <property type="evidence" value="ECO:0007669"/>
    <property type="project" value="UniProtKB-EC"/>
</dbReference>
<keyword evidence="6 10" id="KW-0862">Zinc</keyword>
<dbReference type="Gene3D" id="3.40.390.10">
    <property type="entry name" value="Collagenase (Catalytic Domain)"/>
    <property type="match status" value="1"/>
</dbReference>
<dbReference type="OrthoDB" id="17530at2759"/>
<protein>
    <submittedName>
        <fullName evidence="12">Mitochondrial intermediate peptidase</fullName>
        <ecNumber evidence="12">3.4.24.59</ecNumber>
    </submittedName>
</protein>
<comment type="subcellular location">
    <subcellularLocation>
        <location evidence="1">Mitochondrion</location>
    </subcellularLocation>
</comment>
<feature type="domain" description="Peptidase M3A/M3B catalytic" evidence="11">
    <location>
        <begin position="231"/>
        <end position="666"/>
    </location>
</feature>
<comment type="similarity">
    <text evidence="2 10">Belongs to the peptidase M3 family.</text>
</comment>
<keyword evidence="3 10" id="KW-0645">Protease</keyword>
<evidence type="ECO:0000259" key="11">
    <source>
        <dbReference type="Pfam" id="PF01432"/>
    </source>
</evidence>
<comment type="caution">
    <text evidence="12">The sequence shown here is derived from an EMBL/GenBank/DDBJ whole genome shotgun (WGS) entry which is preliminary data.</text>
</comment>
<keyword evidence="5 10" id="KW-0378">Hydrolase</keyword>
<evidence type="ECO:0000256" key="5">
    <source>
        <dbReference type="ARBA" id="ARBA00022801"/>
    </source>
</evidence>
<dbReference type="Proteomes" id="UP000198406">
    <property type="component" value="Unassembled WGS sequence"/>
</dbReference>
<dbReference type="SUPFAM" id="SSF55486">
    <property type="entry name" value="Metalloproteases ('zincins'), catalytic domain"/>
    <property type="match status" value="1"/>
</dbReference>
<dbReference type="InParanoid" id="A0A1Z5KSL8"/>
<dbReference type="InterPro" id="IPR024077">
    <property type="entry name" value="Neurolysin/TOP_dom2"/>
</dbReference>
<dbReference type="InterPro" id="IPR045090">
    <property type="entry name" value="Pept_M3A_M3B"/>
</dbReference>
<dbReference type="EC" id="3.4.24.59" evidence="12"/>
<dbReference type="GO" id="GO:0006518">
    <property type="term" value="P:peptide metabolic process"/>
    <property type="evidence" value="ECO:0007669"/>
    <property type="project" value="TreeGrafter"/>
</dbReference>
<dbReference type="InterPro" id="IPR033851">
    <property type="entry name" value="M3A_MIP"/>
</dbReference>
<keyword evidence="7" id="KW-0809">Transit peptide</keyword>
<organism evidence="12 13">
    <name type="scientific">Fistulifera solaris</name>
    <name type="common">Oleaginous diatom</name>
    <dbReference type="NCBI Taxonomy" id="1519565"/>
    <lineage>
        <taxon>Eukaryota</taxon>
        <taxon>Sar</taxon>
        <taxon>Stramenopiles</taxon>
        <taxon>Ochrophyta</taxon>
        <taxon>Bacillariophyta</taxon>
        <taxon>Bacillariophyceae</taxon>
        <taxon>Bacillariophycidae</taxon>
        <taxon>Naviculales</taxon>
        <taxon>Naviculaceae</taxon>
        <taxon>Fistulifera</taxon>
    </lineage>
</organism>
<evidence type="ECO:0000256" key="7">
    <source>
        <dbReference type="ARBA" id="ARBA00022946"/>
    </source>
</evidence>
<keyword evidence="9" id="KW-0496">Mitochondrion</keyword>
<dbReference type="CDD" id="cd06457">
    <property type="entry name" value="M3A_MIP"/>
    <property type="match status" value="1"/>
</dbReference>
<reference evidence="12 13" key="1">
    <citation type="journal article" date="2015" name="Plant Cell">
        <title>Oil accumulation by the oleaginous diatom Fistulifera solaris as revealed by the genome and transcriptome.</title>
        <authorList>
            <person name="Tanaka T."/>
            <person name="Maeda Y."/>
            <person name="Veluchamy A."/>
            <person name="Tanaka M."/>
            <person name="Abida H."/>
            <person name="Marechal E."/>
            <person name="Bowler C."/>
            <person name="Muto M."/>
            <person name="Sunaga Y."/>
            <person name="Tanaka M."/>
            <person name="Yoshino T."/>
            <person name="Taniguchi T."/>
            <person name="Fukuda Y."/>
            <person name="Nemoto M."/>
            <person name="Matsumoto M."/>
            <person name="Wong P.S."/>
            <person name="Aburatani S."/>
            <person name="Fujibuchi W."/>
        </authorList>
    </citation>
    <scope>NUCLEOTIDE SEQUENCE [LARGE SCALE GENOMIC DNA]</scope>
    <source>
        <strain evidence="12 13">JPCC DA0580</strain>
    </source>
</reference>
<dbReference type="InterPro" id="IPR001567">
    <property type="entry name" value="Pept_M3A_M3B_dom"/>
</dbReference>
<keyword evidence="8 10" id="KW-0482">Metalloprotease</keyword>
<dbReference type="PANTHER" id="PTHR11804:SF79">
    <property type="entry name" value="MITOCHONDRIAL INTERMEDIATE PEPTIDASE"/>
    <property type="match status" value="1"/>
</dbReference>
<proteinExistence type="inferred from homology"/>
<evidence type="ECO:0000256" key="8">
    <source>
        <dbReference type="ARBA" id="ARBA00023049"/>
    </source>
</evidence>
<evidence type="ECO:0000256" key="6">
    <source>
        <dbReference type="ARBA" id="ARBA00022833"/>
    </source>
</evidence>
<dbReference type="Pfam" id="PF01432">
    <property type="entry name" value="Peptidase_M3"/>
    <property type="match status" value="1"/>
</dbReference>
<evidence type="ECO:0000256" key="9">
    <source>
        <dbReference type="ARBA" id="ARBA00023128"/>
    </source>
</evidence>
<dbReference type="InterPro" id="IPR024079">
    <property type="entry name" value="MetalloPept_cat_dom_sf"/>
</dbReference>
<keyword evidence="4 10" id="KW-0479">Metal-binding</keyword>
<sequence>MQSSTRWVRALWTQVRSYSTTQRGLYSIPELLQPGDFMILTKRAIQKCDQLRSEVAAFSEHPRYTLFQLDAISRTVCNVIDAAELARSTHACAKWREAAQRAFTVLQDYIAQLNGDTTLYQALRKAKPAMNTFTEEEQRFVLLLQAEFERDGIHLPDGQREQVRQIQNQLTELETLFSRNLVTSKQDIWADAARVQEIIPRQVLQSQFGLGQLDGSNLRLCQSSTPVLQTLLKYSSSPSLRKQVYWESTTAVPENVPVLEALRETRHALAQLLGFASYAHRFLQHQMAGSPATVQTFLSQLQQKLYPAYQKDMQFLSKLKSQLEGHAKIEPWDVSFYTALIQAQQGFDVSSEVSQYLSLEQCIRSLQSLVQTLFGIQMKEEELTESEQWDVVAGNQSHIRRFAFTAEDGRPLGILYMDLHPREGKYTHAAHFTVRCGCQTEFDTEEYQFPIIALVCNLSSGGDELLLLSHGEVETLFHEFGHGLHSLLSRTRFQHMSGTRGAMDFVETPSHLFEHVAWHADLFLRPFTAHHLTGQSLPDNLITKLQQSRYAFSTIERYQQVLYAKLDQQLFGPHSKQSSTRIFAYLHHQMGIPYTPGTHWHSRFGHLVTYGAGYYGYLYAHVFASDLWHHLFASTSDWRRSGDVLWHGLLQHGGAKDPAVLLNEILSYKL</sequence>